<evidence type="ECO:0000313" key="1">
    <source>
        <dbReference type="EMBL" id="PON92455.1"/>
    </source>
</evidence>
<evidence type="ECO:0000313" key="2">
    <source>
        <dbReference type="Proteomes" id="UP000237000"/>
    </source>
</evidence>
<reference evidence="2" key="1">
    <citation type="submission" date="2016-06" db="EMBL/GenBank/DDBJ databases">
        <title>Parallel loss of symbiosis genes in relatives of nitrogen-fixing non-legume Parasponia.</title>
        <authorList>
            <person name="Van Velzen R."/>
            <person name="Holmer R."/>
            <person name="Bu F."/>
            <person name="Rutten L."/>
            <person name="Van Zeijl A."/>
            <person name="Liu W."/>
            <person name="Santuari L."/>
            <person name="Cao Q."/>
            <person name="Sharma T."/>
            <person name="Shen D."/>
            <person name="Roswanjaya Y."/>
            <person name="Wardhani T."/>
            <person name="Kalhor M.S."/>
            <person name="Jansen J."/>
            <person name="Van den Hoogen J."/>
            <person name="Gungor B."/>
            <person name="Hartog M."/>
            <person name="Hontelez J."/>
            <person name="Verver J."/>
            <person name="Yang W.-C."/>
            <person name="Schijlen E."/>
            <person name="Repin R."/>
            <person name="Schilthuizen M."/>
            <person name="Schranz E."/>
            <person name="Heidstra R."/>
            <person name="Miyata K."/>
            <person name="Fedorova E."/>
            <person name="Kohlen W."/>
            <person name="Bisseling T."/>
            <person name="Smit S."/>
            <person name="Geurts R."/>
        </authorList>
    </citation>
    <scope>NUCLEOTIDE SEQUENCE [LARGE SCALE GENOMIC DNA]</scope>
    <source>
        <strain evidence="2">cv. RG33-2</strain>
    </source>
</reference>
<comment type="caution">
    <text evidence="1">The sequence shown here is derived from an EMBL/GenBank/DDBJ whole genome shotgun (WGS) entry which is preliminary data.</text>
</comment>
<name>A0A2P5F3S5_TREOI</name>
<protein>
    <submittedName>
        <fullName evidence="1">Uncharacterized protein</fullName>
    </submittedName>
</protein>
<dbReference type="EMBL" id="JXTC01000065">
    <property type="protein sequence ID" value="PON92455.1"/>
    <property type="molecule type" value="Genomic_DNA"/>
</dbReference>
<dbReference type="Proteomes" id="UP000237000">
    <property type="component" value="Unassembled WGS sequence"/>
</dbReference>
<gene>
    <name evidence="1" type="ORF">TorRG33x02_117790</name>
</gene>
<dbReference type="AlphaFoldDB" id="A0A2P5F3S5"/>
<keyword evidence="2" id="KW-1185">Reference proteome</keyword>
<sequence>MMRPCLGRGIARLVGYKQRHAMGGIQHARHGMARLVGYKQRHAMDGIQHARHENMRARHGARADGTACSTRVCADGSTRNHACRTHGRLGGRSNTDARQSGTWAGVRTWFREVRNALAAALASGREKWDVAWPRPDNVGGWAPTTEFHGNRAEWRAGRGKWPCTSEVIDVRAASTRTTDARRACAQGARPTRPRCAQRARGRLAESGQLPLLRAFLKLCRTTSS</sequence>
<accession>A0A2P5F3S5</accession>
<organism evidence="1 2">
    <name type="scientific">Trema orientale</name>
    <name type="common">Charcoal tree</name>
    <name type="synonym">Celtis orientalis</name>
    <dbReference type="NCBI Taxonomy" id="63057"/>
    <lineage>
        <taxon>Eukaryota</taxon>
        <taxon>Viridiplantae</taxon>
        <taxon>Streptophyta</taxon>
        <taxon>Embryophyta</taxon>
        <taxon>Tracheophyta</taxon>
        <taxon>Spermatophyta</taxon>
        <taxon>Magnoliopsida</taxon>
        <taxon>eudicotyledons</taxon>
        <taxon>Gunneridae</taxon>
        <taxon>Pentapetalae</taxon>
        <taxon>rosids</taxon>
        <taxon>fabids</taxon>
        <taxon>Rosales</taxon>
        <taxon>Cannabaceae</taxon>
        <taxon>Trema</taxon>
    </lineage>
</organism>
<proteinExistence type="predicted"/>
<dbReference type="InParanoid" id="A0A2P5F3S5"/>